<proteinExistence type="predicted"/>
<organism evidence="1 2">
    <name type="scientific">Adiantum capillus-veneris</name>
    <name type="common">Maidenhair fern</name>
    <dbReference type="NCBI Taxonomy" id="13818"/>
    <lineage>
        <taxon>Eukaryota</taxon>
        <taxon>Viridiplantae</taxon>
        <taxon>Streptophyta</taxon>
        <taxon>Embryophyta</taxon>
        <taxon>Tracheophyta</taxon>
        <taxon>Polypodiopsida</taxon>
        <taxon>Polypodiidae</taxon>
        <taxon>Polypodiales</taxon>
        <taxon>Pteridineae</taxon>
        <taxon>Pteridaceae</taxon>
        <taxon>Vittarioideae</taxon>
        <taxon>Adiantum</taxon>
    </lineage>
</organism>
<gene>
    <name evidence="1" type="ORF">GOP47_0018115</name>
</gene>
<reference evidence="1" key="1">
    <citation type="submission" date="2021-01" db="EMBL/GenBank/DDBJ databases">
        <title>Adiantum capillus-veneris genome.</title>
        <authorList>
            <person name="Fang Y."/>
            <person name="Liao Q."/>
        </authorList>
    </citation>
    <scope>NUCLEOTIDE SEQUENCE</scope>
    <source>
        <strain evidence="1">H3</strain>
        <tissue evidence="1">Leaf</tissue>
    </source>
</reference>
<comment type="caution">
    <text evidence="1">The sequence shown here is derived from an EMBL/GenBank/DDBJ whole genome shotgun (WGS) entry which is preliminary data.</text>
</comment>
<dbReference type="AlphaFoldDB" id="A0A9D4UH59"/>
<evidence type="ECO:0000313" key="1">
    <source>
        <dbReference type="EMBL" id="KAI5067587.1"/>
    </source>
</evidence>
<evidence type="ECO:0000313" key="2">
    <source>
        <dbReference type="Proteomes" id="UP000886520"/>
    </source>
</evidence>
<dbReference type="Proteomes" id="UP000886520">
    <property type="component" value="Chromosome 17"/>
</dbReference>
<sequence length="117" mass="13637">MPSPAKKELGLKYLHQWHAITNKQEPGLILQVMDQLLDTPPLLYANSPNPEALPMSSFPPCWNLGMWKNMWPWYDNSKSRELRWPEMNCHHGAKGGHMFGSKPYEGYDRKENAWIKT</sequence>
<accession>A0A9D4UH59</accession>
<protein>
    <submittedName>
        <fullName evidence="1">Uncharacterized protein</fullName>
    </submittedName>
</protein>
<dbReference type="EMBL" id="JABFUD020000017">
    <property type="protein sequence ID" value="KAI5067587.1"/>
    <property type="molecule type" value="Genomic_DNA"/>
</dbReference>
<keyword evidence="2" id="KW-1185">Reference proteome</keyword>
<name>A0A9D4UH59_ADICA</name>